<sequence>MVDLADIRAATEGLPRSYEVLVRDRIKYRVGQIVYLAVAADELSMGIGFPKEERDAAIAAEPDKFFRPRPSDERFRWIQVHLDALDPTELRELVLDAWQMCVPKKVAAEYFATRGPVGDPEDRSKR</sequence>
<evidence type="ECO:0000313" key="2">
    <source>
        <dbReference type="Proteomes" id="UP000318380"/>
    </source>
</evidence>
<reference evidence="1 2" key="1">
    <citation type="submission" date="2019-06" db="EMBL/GenBank/DDBJ databases">
        <title>Sequencing the genomes of 1000 actinobacteria strains.</title>
        <authorList>
            <person name="Klenk H.-P."/>
        </authorList>
    </citation>
    <scope>NUCLEOTIDE SEQUENCE [LARGE SCALE GENOMIC DNA]</scope>
    <source>
        <strain evidence="1 2">DSM 24683</strain>
    </source>
</reference>
<dbReference type="Pfam" id="PF04237">
    <property type="entry name" value="YjbR"/>
    <property type="match status" value="1"/>
</dbReference>
<keyword evidence="2" id="KW-1185">Reference proteome</keyword>
<dbReference type="InterPro" id="IPR038056">
    <property type="entry name" value="YjbR-like_sf"/>
</dbReference>
<dbReference type="SUPFAM" id="SSF142906">
    <property type="entry name" value="YjbR-like"/>
    <property type="match status" value="1"/>
</dbReference>
<proteinExistence type="predicted"/>
<comment type="caution">
    <text evidence="1">The sequence shown here is derived from an EMBL/GenBank/DDBJ whole genome shotgun (WGS) entry which is preliminary data.</text>
</comment>
<dbReference type="RefSeq" id="WP_145806252.1">
    <property type="nucleotide sequence ID" value="NZ_VIVK01000001.1"/>
</dbReference>
<organism evidence="1 2">
    <name type="scientific">Kribbella amoyensis</name>
    <dbReference type="NCBI Taxonomy" id="996641"/>
    <lineage>
        <taxon>Bacteria</taxon>
        <taxon>Bacillati</taxon>
        <taxon>Actinomycetota</taxon>
        <taxon>Actinomycetes</taxon>
        <taxon>Propionibacteriales</taxon>
        <taxon>Kribbellaceae</taxon>
        <taxon>Kribbella</taxon>
    </lineage>
</organism>
<gene>
    <name evidence="1" type="ORF">FB561_2536</name>
</gene>
<accession>A0A561BR99</accession>
<dbReference type="InterPro" id="IPR058532">
    <property type="entry name" value="YjbR/MT2646/Rv2570-like"/>
</dbReference>
<dbReference type="OrthoDB" id="6167040at2"/>
<name>A0A561BR99_9ACTN</name>
<dbReference type="AlphaFoldDB" id="A0A561BR99"/>
<dbReference type="Proteomes" id="UP000318380">
    <property type="component" value="Unassembled WGS sequence"/>
</dbReference>
<protein>
    <submittedName>
        <fullName evidence="1">YjbR protein</fullName>
    </submittedName>
</protein>
<evidence type="ECO:0000313" key="1">
    <source>
        <dbReference type="EMBL" id="TWD81420.1"/>
    </source>
</evidence>
<dbReference type="EMBL" id="VIVK01000001">
    <property type="protein sequence ID" value="TWD81420.1"/>
    <property type="molecule type" value="Genomic_DNA"/>
</dbReference>